<feature type="region of interest" description="Disordered" evidence="1">
    <location>
        <begin position="166"/>
        <end position="298"/>
    </location>
</feature>
<feature type="compositionally biased region" description="Basic and acidic residues" evidence="1">
    <location>
        <begin position="277"/>
        <end position="291"/>
    </location>
</feature>
<evidence type="ECO:0000313" key="4">
    <source>
        <dbReference type="Proteomes" id="UP000694428"/>
    </source>
</evidence>
<evidence type="ECO:0000259" key="2">
    <source>
        <dbReference type="Pfam" id="PF21588"/>
    </source>
</evidence>
<evidence type="ECO:0000313" key="3">
    <source>
        <dbReference type="Ensembl" id="ENSPSTP00000019162.1"/>
    </source>
</evidence>
<feature type="domain" description="AP5B1 middle" evidence="2">
    <location>
        <begin position="300"/>
        <end position="618"/>
    </location>
</feature>
<protein>
    <recommendedName>
        <fullName evidence="2">AP5B1 middle domain-containing protein</fullName>
    </recommendedName>
</protein>
<dbReference type="Pfam" id="PF21588">
    <property type="entry name" value="AP5B1_middle"/>
    <property type="match status" value="1"/>
</dbReference>
<evidence type="ECO:0000256" key="1">
    <source>
        <dbReference type="SAM" id="MobiDB-lite"/>
    </source>
</evidence>
<feature type="compositionally biased region" description="Polar residues" evidence="1">
    <location>
        <begin position="197"/>
        <end position="208"/>
    </location>
</feature>
<organism evidence="3 4">
    <name type="scientific">Pavo cristatus</name>
    <name type="common">Indian peafowl</name>
    <name type="synonym">Blue peafowl</name>
    <dbReference type="NCBI Taxonomy" id="9049"/>
    <lineage>
        <taxon>Eukaryota</taxon>
        <taxon>Metazoa</taxon>
        <taxon>Chordata</taxon>
        <taxon>Craniata</taxon>
        <taxon>Vertebrata</taxon>
        <taxon>Euteleostomi</taxon>
        <taxon>Archelosauria</taxon>
        <taxon>Archosauria</taxon>
        <taxon>Dinosauria</taxon>
        <taxon>Saurischia</taxon>
        <taxon>Theropoda</taxon>
        <taxon>Coelurosauria</taxon>
        <taxon>Aves</taxon>
        <taxon>Neognathae</taxon>
        <taxon>Galloanserae</taxon>
        <taxon>Galliformes</taxon>
        <taxon>Phasianidae</taxon>
        <taxon>Phasianinae</taxon>
        <taxon>Pavo</taxon>
    </lineage>
</organism>
<keyword evidence="4" id="KW-1185">Reference proteome</keyword>
<dbReference type="InterPro" id="IPR048979">
    <property type="entry name" value="AP5B1_middle"/>
</dbReference>
<reference evidence="3" key="1">
    <citation type="submission" date="2025-08" db="UniProtKB">
        <authorList>
            <consortium name="Ensembl"/>
        </authorList>
    </citation>
    <scope>IDENTIFICATION</scope>
</reference>
<reference evidence="3" key="2">
    <citation type="submission" date="2025-09" db="UniProtKB">
        <authorList>
            <consortium name="Ensembl"/>
        </authorList>
    </citation>
    <scope>IDENTIFICATION</scope>
</reference>
<proteinExistence type="predicted"/>
<feature type="compositionally biased region" description="Low complexity" evidence="1">
    <location>
        <begin position="174"/>
        <end position="191"/>
    </location>
</feature>
<dbReference type="Proteomes" id="UP000694428">
    <property type="component" value="Unplaced"/>
</dbReference>
<name>A0A8C9LCW9_PAVCR</name>
<accession>A0A8C9LCW9</accession>
<dbReference type="AlphaFoldDB" id="A0A8C9LCW9"/>
<dbReference type="Ensembl" id="ENSPSTT00000020075.1">
    <property type="protein sequence ID" value="ENSPSTP00000019162.1"/>
    <property type="gene ID" value="ENSPSTG00000013833.1"/>
</dbReference>
<sequence length="876" mass="90427">MGTYQLCLHGDPLSPHLPDTHSPLPQMDLLLLLLESPRELCGGPGGVPAVCGALLELLTLPHTPPGPPRALLLLATVTILLAAGMEGSLGVAPFVALLLQEAEGVKQGGAPAAAAECLRELLRARGPGDPPRMLPPGARRSLLGRLAVASAVQPLVLLLAEDPDESCHTAGADPGASPGTAALTAAGPGEPRITAGLSLSGSQCTTSLDPLDPPDTVLTEPGDPRATASLDPGDPLCIAPLDSEGPHGTALRDPGIFFHDTLPDPKDPRATVPLDSRGLDDRAPRDPREPHGTPPPPRRLLTHSFLLTPAAQAQLLWVLRGSEGPSLSSSPVLNQLLPTAEPALLHATLWGSQGGLCPVPATLQHRLASLAQHPALHPSLRLFFLFCLGTPPVPPLPSHLAASLFPTSADPPELLLPHFELAAAACSGRGDEGERGSCWLQALMMGLAAGGGPPGVFCRALVAFSKHLGGSGNPPAELAAAATALLLRCPHFAPQILEAAGGAGEWRRALGTALRQGVLGAPLPQNEGGLRGYLRVLAQAPGPPWPKACSRYLRHLAAQGGVCSDWRGGQGVLSAAAPLLPHGAPPLTPQTIGGGDLDVSDRAGLHAALITALGPPKLVTILAAPPLHVPPPRVIAEGGGSALSLRSVLPPFRLHRLPVPAPPLPPPFGAPLDPWGYGRAVARGGARGGLQLCLHLEPHHVPSPPHLQVLALLLQVGGAQGRLVRLGPGGADLGLTLRPSRTPPPVLPVSAVFSSLGGAAAVTSLPPLPLPVVAQLRPLAIPPPWDAPRRRRMFDAMWETLAGGPESRVVWEGAHPPASLTPFVLDEGGEDRGWVVAASLPPRGLALLWGREGCVDMRCQRWGALIPLAQLLRGEA</sequence>